<dbReference type="PROSITE" id="PS51194">
    <property type="entry name" value="HELICASE_CTER"/>
    <property type="match status" value="1"/>
</dbReference>
<comment type="caution">
    <text evidence="12">The sequence shown here is derived from an EMBL/GenBank/DDBJ whole genome shotgun (WGS) entry which is preliminary data.</text>
</comment>
<dbReference type="EMBL" id="CAJNOM010002410">
    <property type="protein sequence ID" value="CAF1632166.1"/>
    <property type="molecule type" value="Genomic_DNA"/>
</dbReference>
<dbReference type="Gene3D" id="1.25.40.20">
    <property type="entry name" value="Ankyrin repeat-containing domain"/>
    <property type="match status" value="1"/>
</dbReference>
<evidence type="ECO:0000259" key="11">
    <source>
        <dbReference type="PROSITE" id="PS51194"/>
    </source>
</evidence>
<feature type="domain" description="PARP catalytic" evidence="9">
    <location>
        <begin position="1956"/>
        <end position="2153"/>
    </location>
</feature>
<dbReference type="InterPro" id="IPR001650">
    <property type="entry name" value="Helicase_C-like"/>
</dbReference>
<dbReference type="EC" id="2.4.2.-" evidence="6"/>
<keyword evidence="6" id="KW-0808">Transferase</keyword>
<gene>
    <name evidence="12" type="ORF">BJG266_LOCUS40766</name>
    <name evidence="13" type="ORF">QVE165_LOCUS57647</name>
</gene>
<organism evidence="12 15">
    <name type="scientific">Adineta steineri</name>
    <dbReference type="NCBI Taxonomy" id="433720"/>
    <lineage>
        <taxon>Eukaryota</taxon>
        <taxon>Metazoa</taxon>
        <taxon>Spiralia</taxon>
        <taxon>Gnathifera</taxon>
        <taxon>Rotifera</taxon>
        <taxon>Eurotatoria</taxon>
        <taxon>Bdelloidea</taxon>
        <taxon>Adinetida</taxon>
        <taxon>Adinetidae</taxon>
        <taxon>Adineta</taxon>
    </lineage>
</organism>
<evidence type="ECO:0000256" key="3">
    <source>
        <dbReference type="ARBA" id="ARBA00022806"/>
    </source>
</evidence>
<dbReference type="OrthoDB" id="6133115at2759"/>
<keyword evidence="6" id="KW-0520">NAD</keyword>
<dbReference type="SMART" id="SM00248">
    <property type="entry name" value="ANK"/>
    <property type="match status" value="3"/>
</dbReference>
<dbReference type="PANTHER" id="PTHR18934:SF91">
    <property type="entry name" value="PRE-MRNA-SPLICING FACTOR ATP-DEPENDENT RNA HELICASE PRP16"/>
    <property type="match status" value="1"/>
</dbReference>
<accession>A0A815Q0Q6</accession>
<dbReference type="Proteomes" id="UP000663877">
    <property type="component" value="Unassembled WGS sequence"/>
</dbReference>
<dbReference type="InterPro" id="IPR036770">
    <property type="entry name" value="Ankyrin_rpt-contain_sf"/>
</dbReference>
<evidence type="ECO:0000256" key="2">
    <source>
        <dbReference type="ARBA" id="ARBA00022801"/>
    </source>
</evidence>
<keyword evidence="2" id="KW-0378">Hydrolase</keyword>
<dbReference type="InterPro" id="IPR012317">
    <property type="entry name" value="Poly(ADP-ribose)pol_cat_dom"/>
</dbReference>
<dbReference type="SUPFAM" id="SSF52540">
    <property type="entry name" value="P-loop containing nucleoside triphosphate hydrolases"/>
    <property type="match status" value="1"/>
</dbReference>
<keyword evidence="4" id="KW-0067">ATP-binding</keyword>
<evidence type="ECO:0000256" key="1">
    <source>
        <dbReference type="ARBA" id="ARBA00022741"/>
    </source>
</evidence>
<dbReference type="GO" id="GO:0005524">
    <property type="term" value="F:ATP binding"/>
    <property type="evidence" value="ECO:0007669"/>
    <property type="project" value="UniProtKB-KW"/>
</dbReference>
<dbReference type="SUPFAM" id="SSF48403">
    <property type="entry name" value="Ankyrin repeat"/>
    <property type="match status" value="1"/>
</dbReference>
<proteinExistence type="predicted"/>
<evidence type="ECO:0000313" key="13">
    <source>
        <dbReference type="EMBL" id="CAF1632166.1"/>
    </source>
</evidence>
<dbReference type="Gene3D" id="3.40.50.300">
    <property type="entry name" value="P-loop containing nucleotide triphosphate hydrolases"/>
    <property type="match status" value="2"/>
</dbReference>
<feature type="region of interest" description="Disordered" evidence="8">
    <location>
        <begin position="33"/>
        <end position="54"/>
    </location>
</feature>
<keyword evidence="6" id="KW-0328">Glycosyltransferase</keyword>
<evidence type="ECO:0000256" key="8">
    <source>
        <dbReference type="SAM" id="MobiDB-lite"/>
    </source>
</evidence>
<keyword evidence="5" id="KW-0040">ANK repeat</keyword>
<feature type="domain" description="Helicase ATP-binding" evidence="10">
    <location>
        <begin position="917"/>
        <end position="1089"/>
    </location>
</feature>
<dbReference type="CDD" id="cd17917">
    <property type="entry name" value="DEXHc_RHA-like"/>
    <property type="match status" value="1"/>
</dbReference>
<keyword evidence="3" id="KW-0347">Helicase</keyword>
<dbReference type="GO" id="GO:0016787">
    <property type="term" value="F:hydrolase activity"/>
    <property type="evidence" value="ECO:0007669"/>
    <property type="project" value="UniProtKB-KW"/>
</dbReference>
<dbReference type="InterPro" id="IPR027417">
    <property type="entry name" value="P-loop_NTPase"/>
</dbReference>
<evidence type="ECO:0000313" key="15">
    <source>
        <dbReference type="Proteomes" id="UP000663877"/>
    </source>
</evidence>
<evidence type="ECO:0000313" key="14">
    <source>
        <dbReference type="Proteomes" id="UP000663832"/>
    </source>
</evidence>
<dbReference type="SUPFAM" id="SSF56399">
    <property type="entry name" value="ADP-ribosylation"/>
    <property type="match status" value="1"/>
</dbReference>
<feature type="repeat" description="ANK" evidence="5">
    <location>
        <begin position="224"/>
        <end position="246"/>
    </location>
</feature>
<feature type="compositionally biased region" description="Basic and acidic residues" evidence="8">
    <location>
        <begin position="573"/>
        <end position="591"/>
    </location>
</feature>
<protein>
    <recommendedName>
        <fullName evidence="6">Poly [ADP-ribose] polymerase</fullName>
        <shortName evidence="6">PARP</shortName>
        <ecNumber evidence="6">2.4.2.-</ecNumber>
    </recommendedName>
</protein>
<feature type="compositionally biased region" description="Basic and acidic residues" evidence="8">
    <location>
        <begin position="519"/>
        <end position="529"/>
    </location>
</feature>
<evidence type="ECO:0000256" key="5">
    <source>
        <dbReference type="PROSITE-ProRule" id="PRU00023"/>
    </source>
</evidence>
<evidence type="ECO:0000313" key="12">
    <source>
        <dbReference type="EMBL" id="CAF1456975.1"/>
    </source>
</evidence>
<feature type="domain" description="Helicase C-terminal" evidence="11">
    <location>
        <begin position="1110"/>
        <end position="1274"/>
    </location>
</feature>
<dbReference type="EMBL" id="CAJNOI010002086">
    <property type="protein sequence ID" value="CAF1456975.1"/>
    <property type="molecule type" value="Genomic_DNA"/>
</dbReference>
<evidence type="ECO:0000259" key="10">
    <source>
        <dbReference type="PROSITE" id="PS51192"/>
    </source>
</evidence>
<dbReference type="PROSITE" id="PS50088">
    <property type="entry name" value="ANK_REPEAT"/>
    <property type="match status" value="1"/>
</dbReference>
<dbReference type="GO" id="GO:0003723">
    <property type="term" value="F:RNA binding"/>
    <property type="evidence" value="ECO:0007669"/>
    <property type="project" value="TreeGrafter"/>
</dbReference>
<dbReference type="Pfam" id="PF00644">
    <property type="entry name" value="PARP"/>
    <property type="match status" value="1"/>
</dbReference>
<dbReference type="PANTHER" id="PTHR18934">
    <property type="entry name" value="ATP-DEPENDENT RNA HELICASE"/>
    <property type="match status" value="1"/>
</dbReference>
<name>A0A815Q0Q6_9BILA</name>
<evidence type="ECO:0000256" key="4">
    <source>
        <dbReference type="ARBA" id="ARBA00022840"/>
    </source>
</evidence>
<sequence>MLSASDESKLKPCLSRIIEAIGQCIRKLNKSKSTPTAITTQSRPSNDSDDDLDYTHGSLNPNINMITLDKDERDLLHELTEDIEVLLDECFPYLTATCSNSLADHLHRYHYDRGSQKFSRLLTKNMLLSMQKDLNGLLESSAAFSAAANGQLAVVKKFIEEYPSFKNKSVMGGTTLLYIAALNNQLDIVKYLVDKAHCGVNAQNWRDTDTDESSPGNNKHNPIPGSTALHGACASGHLPVVKYLVEERHADCFIKNQAEKTPVEYGEHHSDIKIFFQDYLLTNYSDASTDLPSKATTNESRPKQDCIWEYKPLQELIWQKCSNDEAQALNQAMLSIDKFQVKIPLKTRQGSFNISLVQFLRSDADEKNQAWLRCRGSSVLSFDIQPLWQLMFMRYPEASSKTTSLLTVYHLDTAFNSNFTIELNQWYTCDARTNSRLNLAMNSRRKVMPVNIHLGMNDESVVCNLHEFTFATDNKTVVGYLRWVPKLILNDERNKNNFKEIDNFQSMGDVETAPLTTDRMSDARSREDEGLTTMEDDMGSHYDESDDDDENRKKKKKKLSTSTKGVWSVKDIANGDKSDTSQTVEKDKDTPPSEFVPPAKFKHLEPSEDEKQKLKELIQRIKELQKEVDQQQEYERNLKELEKKITTETEYATKPPEAMETYLLPKGQLIVKYLNEKQKLPDYYIDKIPRLFFNEDDFNYTASLTGLPTHHHEFESLLKRISHLAYETQCTKYNYKQEVSKLTDSVVTIMTKRVRSSQTWNQYVKYFMNILKEKKEKHLEQFDEYIKSKSKLLTDQAINDAKFESAKDLENHKENYKKSKSFEHVLEKMKVDALDEFIKEEIVLPRQQLERKPTKESIKVLNDFIDEKKEEVKTEQSYKGLEVEQFKQLAKLLRTLKLYYNCFQLQLPLFESAPDLIEKIRQNTVTTISTSTGSGKSTLLPALLIAEGYDKVMVTQPRRLPCTAICERVNSTMTSNEEVECIAGWSVSGAESDVESPILYLTDGLLREQLLHDESLITEQTKLNKSVVFFLDEVHERSINIDLCLGLLARLLIKKPHLQSKMKLVISSATLDTSVPTLFRGIKQVKFAEFTMPKLGTLYPIKKHERPNDNIIALVQELNKKRQRNEQILCFVSSVADVHLGCRLLQEVSSGSIIAYPLVQSQSATEQQTFIEQGSIFFSTTVAETSLTFPHLRYVIDTGMINTPIYDFKKEHTVLEQIRAAESTIKQRLGRLGRTQPGDYYSLYDFKVEEKKFPIPQICQSELTNIELSLRKSPAQEGLNQFKQYLPDKPSQEAIDAALKKLRRFGVITPPPNERFTKDGEGIAKLPDFDSVEISKAIYYALTRYRCGRDLIALSSVLGVLNTSAMLTSLPNRLKSEDGDFMSLLNVMNEVLNAKESMPAHQFKLRQFCHQKGLQAVHHTLNQACRRYDTLQKTFNLSKDYRSQAQVQSGNWELIAKALLKGYSDHVFVSLKELQGRTRRFTRYQSSKSDIDVAVLDRQSILNRSINSSPVSLIVSRDVRYATSIRALAVLSFVGEIKPAWIEYEVERKIPLNDIEEEKLDKDKILSEAKQKFPNVQIQVNHDILSINGSSGSVLSAELFILQKLVEDMKISSSQIARGSDEYGTLQRNLDGLMKMLYVFNPMKWRWENEEQVKINMEQCPSAELEITIKGRNSKNRLVQKEFLTTLNWLQNCLVIRTPNSGLPPRLLIPQVRHKYLDVEERISHVTDSKRTSIDLWNALKGPKATRETRMEAVAWIAICRFGCRLEGGFVRDWIVGHYTNRPLGKHADPSTWVTYSENTAKVKMPAIHKEVIPADLDCHLSVFKYFDIDKFLDFLYKYEIECRVFREPWRYVLLLDEKTKTGPFTMDLIEPHVALTHDRIDFDVSNLSIEKDYAKELGMRVDTEQAPYNLDLETIVARIRQKKLQVLRPADELLQQRLDKMVNTRGWQVINPPMYVIPRPPGKHRVVLAPLLPSFDLYKNIAKRMQESIPNCVVLKIEQLRNPGLEDLYLGMKKLIQYQCKDGKINERELFHGTKGAAIDGIRDYGYDDRYSGATTNHGGDWGHGLYFADNPGAHVHWHTAQNEKDQTRVIFCNKVLLGKIYEMKEIKPDLTAAPVSYHSVHGTHPGRPNDDEYIVYRYGQALPYLKIIYKV</sequence>
<feature type="region of interest" description="Disordered" evidence="8">
    <location>
        <begin position="509"/>
        <end position="600"/>
    </location>
</feature>
<dbReference type="SMART" id="SM00487">
    <property type="entry name" value="DEXDc"/>
    <property type="match status" value="1"/>
</dbReference>
<dbReference type="Gene3D" id="3.90.228.10">
    <property type="match status" value="1"/>
</dbReference>
<feature type="compositionally biased region" description="Polar residues" evidence="8">
    <location>
        <begin position="33"/>
        <end position="45"/>
    </location>
</feature>
<dbReference type="Proteomes" id="UP000663832">
    <property type="component" value="Unassembled WGS sequence"/>
</dbReference>
<reference evidence="12" key="1">
    <citation type="submission" date="2021-02" db="EMBL/GenBank/DDBJ databases">
        <authorList>
            <person name="Nowell W R."/>
        </authorList>
    </citation>
    <scope>NUCLEOTIDE SEQUENCE</scope>
</reference>
<evidence type="ECO:0000259" key="9">
    <source>
        <dbReference type="PROSITE" id="PS51059"/>
    </source>
</evidence>
<dbReference type="GO" id="GO:0003950">
    <property type="term" value="F:NAD+ poly-ADP-ribosyltransferase activity"/>
    <property type="evidence" value="ECO:0007669"/>
    <property type="project" value="UniProtKB-UniRule"/>
</dbReference>
<dbReference type="PROSITE" id="PS50297">
    <property type="entry name" value="ANK_REP_REGION"/>
    <property type="match status" value="1"/>
</dbReference>
<dbReference type="InterPro" id="IPR014001">
    <property type="entry name" value="Helicase_ATP-bd"/>
</dbReference>
<dbReference type="GO" id="GO:0004386">
    <property type="term" value="F:helicase activity"/>
    <property type="evidence" value="ECO:0007669"/>
    <property type="project" value="UniProtKB-KW"/>
</dbReference>
<keyword evidence="7" id="KW-0175">Coiled coil</keyword>
<dbReference type="PROSITE" id="PS51059">
    <property type="entry name" value="PARP_CATALYTIC"/>
    <property type="match status" value="1"/>
</dbReference>
<feature type="coiled-coil region" evidence="7">
    <location>
        <begin position="604"/>
        <end position="651"/>
    </location>
</feature>
<keyword evidence="14" id="KW-1185">Reference proteome</keyword>
<keyword evidence="1" id="KW-0547">Nucleotide-binding</keyword>
<dbReference type="Pfam" id="PF12796">
    <property type="entry name" value="Ank_2"/>
    <property type="match status" value="1"/>
</dbReference>
<dbReference type="InterPro" id="IPR002110">
    <property type="entry name" value="Ankyrin_rpt"/>
</dbReference>
<evidence type="ECO:0000256" key="6">
    <source>
        <dbReference type="RuleBase" id="RU362114"/>
    </source>
</evidence>
<evidence type="ECO:0000256" key="7">
    <source>
        <dbReference type="SAM" id="Coils"/>
    </source>
</evidence>
<dbReference type="PROSITE" id="PS51192">
    <property type="entry name" value="HELICASE_ATP_BIND_1"/>
    <property type="match status" value="1"/>
</dbReference>
<dbReference type="Pfam" id="PF00271">
    <property type="entry name" value="Helicase_C"/>
    <property type="match status" value="1"/>
</dbReference>